<dbReference type="InterPro" id="IPR015672">
    <property type="entry name" value="GPHR/GTG"/>
</dbReference>
<evidence type="ECO:0000256" key="2">
    <source>
        <dbReference type="ARBA" id="ARBA00009478"/>
    </source>
</evidence>
<comment type="subcellular location">
    <subcellularLocation>
        <location evidence="1">Membrane</location>
        <topology evidence="1">Multi-pass membrane protein</topology>
    </subcellularLocation>
</comment>
<comment type="catalytic activity">
    <reaction evidence="6">
        <text>iodide(out) = iodide(in)</text>
        <dbReference type="Rhea" id="RHEA:66324"/>
        <dbReference type="ChEBI" id="CHEBI:16382"/>
    </reaction>
</comment>
<evidence type="ECO:0000313" key="12">
    <source>
        <dbReference type="EMBL" id="JAP45224.1"/>
    </source>
</evidence>
<dbReference type="Pfam" id="PF12430">
    <property type="entry name" value="ABA_GPCR"/>
    <property type="match status" value="1"/>
</dbReference>
<dbReference type="PANTHER" id="PTHR15948:SF0">
    <property type="entry name" value="GOLGI PH REGULATOR A-RELATED"/>
    <property type="match status" value="1"/>
</dbReference>
<evidence type="ECO:0000256" key="9">
    <source>
        <dbReference type="SAM" id="Phobius"/>
    </source>
</evidence>
<feature type="transmembrane region" description="Helical" evidence="9">
    <location>
        <begin position="39"/>
        <end position="63"/>
    </location>
</feature>
<dbReference type="InterPro" id="IPR025969">
    <property type="entry name" value="ABA_GPCR_dom"/>
</dbReference>
<feature type="transmembrane region" description="Helical" evidence="9">
    <location>
        <begin position="149"/>
        <end position="170"/>
    </location>
</feature>
<comment type="catalytic activity">
    <reaction evidence="8">
        <text>fluoride(in) = fluoride(out)</text>
        <dbReference type="Rhea" id="RHEA:76159"/>
        <dbReference type="ChEBI" id="CHEBI:17051"/>
    </reaction>
</comment>
<feature type="transmembrane region" description="Helical" evidence="9">
    <location>
        <begin position="451"/>
        <end position="472"/>
    </location>
</feature>
<comment type="catalytic activity">
    <reaction evidence="7">
        <text>bromide(in) = bromide(out)</text>
        <dbReference type="Rhea" id="RHEA:75383"/>
        <dbReference type="ChEBI" id="CHEBI:15858"/>
    </reaction>
</comment>
<evidence type="ECO:0000259" key="10">
    <source>
        <dbReference type="Pfam" id="PF12430"/>
    </source>
</evidence>
<evidence type="ECO:0000256" key="6">
    <source>
        <dbReference type="ARBA" id="ARBA00024145"/>
    </source>
</evidence>
<evidence type="ECO:0000256" key="7">
    <source>
        <dbReference type="ARBA" id="ARBA00035085"/>
    </source>
</evidence>
<keyword evidence="5 9" id="KW-0472">Membrane</keyword>
<dbReference type="GO" id="GO:0008308">
    <property type="term" value="F:voltage-gated monoatomic anion channel activity"/>
    <property type="evidence" value="ECO:0007669"/>
    <property type="project" value="TreeGrafter"/>
</dbReference>
<feature type="transmembrane region" description="Helical" evidence="9">
    <location>
        <begin position="7"/>
        <end position="27"/>
    </location>
</feature>
<dbReference type="GO" id="GO:0051452">
    <property type="term" value="P:intracellular pH reduction"/>
    <property type="evidence" value="ECO:0007669"/>
    <property type="project" value="TreeGrafter"/>
</dbReference>
<dbReference type="AlphaFoldDB" id="A0A0X3NZQ2"/>
<keyword evidence="3 9" id="KW-0812">Transmembrane</keyword>
<feature type="transmembrane region" description="Helical" evidence="9">
    <location>
        <begin position="313"/>
        <end position="339"/>
    </location>
</feature>
<feature type="transmembrane region" description="Helical" evidence="9">
    <location>
        <begin position="75"/>
        <end position="99"/>
    </location>
</feature>
<feature type="transmembrane region" description="Helical" evidence="9">
    <location>
        <begin position="111"/>
        <end position="128"/>
    </location>
</feature>
<dbReference type="EMBL" id="GEEE01018001">
    <property type="protein sequence ID" value="JAP45224.1"/>
    <property type="molecule type" value="Transcribed_RNA"/>
</dbReference>
<feature type="domain" description="Abscisic acid G-protein coupled receptor-like" evidence="10">
    <location>
        <begin position="306"/>
        <end position="475"/>
    </location>
</feature>
<name>A0A0X3NZQ2_SCHSO</name>
<accession>A0A0X3NZQ2</accession>
<feature type="transmembrane region" description="Helical" evidence="9">
    <location>
        <begin position="372"/>
        <end position="396"/>
    </location>
</feature>
<dbReference type="Pfam" id="PF12537">
    <property type="entry name" value="GPHR_N"/>
    <property type="match status" value="1"/>
</dbReference>
<organism evidence="12">
    <name type="scientific">Schistocephalus solidus</name>
    <name type="common">Tapeworm</name>
    <dbReference type="NCBI Taxonomy" id="70667"/>
    <lineage>
        <taxon>Eukaryota</taxon>
        <taxon>Metazoa</taxon>
        <taxon>Spiralia</taxon>
        <taxon>Lophotrochozoa</taxon>
        <taxon>Platyhelminthes</taxon>
        <taxon>Cestoda</taxon>
        <taxon>Eucestoda</taxon>
        <taxon>Diphyllobothriidea</taxon>
        <taxon>Diphyllobothriidae</taxon>
        <taxon>Schistocephalus</taxon>
    </lineage>
</organism>
<gene>
    <name evidence="12" type="primary">GPHRB</name>
    <name evidence="12" type="ORF">TR105179</name>
</gene>
<protein>
    <submittedName>
        <fullName evidence="12">Golgi pH regulator B</fullName>
    </submittedName>
</protein>
<keyword evidence="4 9" id="KW-1133">Transmembrane helix</keyword>
<evidence type="ECO:0000256" key="5">
    <source>
        <dbReference type="ARBA" id="ARBA00023136"/>
    </source>
</evidence>
<evidence type="ECO:0000256" key="8">
    <source>
        <dbReference type="ARBA" id="ARBA00044702"/>
    </source>
</evidence>
<dbReference type="GO" id="GO:0032580">
    <property type="term" value="C:Golgi cisterna membrane"/>
    <property type="evidence" value="ECO:0007669"/>
    <property type="project" value="TreeGrafter"/>
</dbReference>
<feature type="transmembrane region" description="Helical" evidence="9">
    <location>
        <begin position="408"/>
        <end position="431"/>
    </location>
</feature>
<evidence type="ECO:0000256" key="3">
    <source>
        <dbReference type="ARBA" id="ARBA00022692"/>
    </source>
</evidence>
<dbReference type="PANTHER" id="PTHR15948">
    <property type="entry name" value="G-PROTEIN COUPLED RECEPTOR 89-RELATED"/>
    <property type="match status" value="1"/>
</dbReference>
<feature type="transmembrane region" description="Helical" evidence="9">
    <location>
        <begin position="219"/>
        <end position="244"/>
    </location>
</feature>
<comment type="similarity">
    <text evidence="2">Belongs to the Golgi pH regulator (TC 1.A.38) family.</text>
</comment>
<evidence type="ECO:0000259" key="11">
    <source>
        <dbReference type="Pfam" id="PF12537"/>
    </source>
</evidence>
<sequence>MSFVTDSFIIIVSQLFFFLGGWLFFLRKLFRDYEVQQKIVLMVFSFTFSLSCLTFELVIFEILDILESSSRRFHWRLVLVITLVDVIIVLPIVISHYLAVSLRFIPNKSTFRLGVSLSFFLVYLYLFWKLGDSFPISSPRHSLFSIEPCIGRVGVIGVTIMALLSGFGAVNYPYTCMSLFAQPVSQEDIQASEKRLLQTYGMLLAKKRRLVQVETERKVAHYLLVLVGYAMVLHAALDLCAFFLQCATTNSSNRFWGVIKAVGTSFVNSSVSTKALREEIVSLEEVSRHLFLELHNLRCAQERIEFSRTLKGLYFNFLGYFFCVYCIWKIFVSTINILFNRVGLQDPITRGIDIAVHYFGFEFNVKFWSQQISFWLVGVIVVTSIRGLLITLTKFFYAIASTKSSNVIVLLIAHIMGTYFLSSVVLLRMNMTAEYRTILTQILGDLQFHFYHRWFDVIFLVSAVSSIFFLYIAHKQVTETRSDLHSM</sequence>
<feature type="domain" description="Golgi pH regulator conserved" evidence="11">
    <location>
        <begin position="144"/>
        <end position="210"/>
    </location>
</feature>
<reference evidence="12" key="1">
    <citation type="submission" date="2016-01" db="EMBL/GenBank/DDBJ databases">
        <title>Reference transcriptome for the parasite Schistocephalus solidus: insights into the molecular evolution of parasitism.</title>
        <authorList>
            <person name="Hebert F.O."/>
            <person name="Grambauer S."/>
            <person name="Barber I."/>
            <person name="Landry C.R."/>
            <person name="Aubin-Horth N."/>
        </authorList>
    </citation>
    <scope>NUCLEOTIDE SEQUENCE</scope>
</reference>
<evidence type="ECO:0000256" key="1">
    <source>
        <dbReference type="ARBA" id="ARBA00004141"/>
    </source>
</evidence>
<evidence type="ECO:0000256" key="4">
    <source>
        <dbReference type="ARBA" id="ARBA00022989"/>
    </source>
</evidence>
<dbReference type="InterPro" id="IPR022535">
    <property type="entry name" value="Golgi_pH-regulator_cons_dom"/>
</dbReference>
<proteinExistence type="inferred from homology"/>